<reference evidence="6" key="1">
    <citation type="journal article" date="2014" name="Int. J. Syst. Evol. Microbiol.">
        <title>Complete genome sequence of Corynebacterium casei LMG S-19264T (=DSM 44701T), isolated from a smear-ripened cheese.</title>
        <authorList>
            <consortium name="US DOE Joint Genome Institute (JGI-PGF)"/>
            <person name="Walter F."/>
            <person name="Albersmeier A."/>
            <person name="Kalinowski J."/>
            <person name="Ruckert C."/>
        </authorList>
    </citation>
    <scope>NUCLEOTIDE SEQUENCE</scope>
    <source>
        <strain evidence="6">CGMCC 1.15725</strain>
    </source>
</reference>
<dbReference type="PANTHER" id="PTHR30126">
    <property type="entry name" value="HTH-TYPE TRANSCRIPTIONAL REGULATOR"/>
    <property type="match status" value="1"/>
</dbReference>
<keyword evidence="2" id="KW-0805">Transcription regulation</keyword>
<sequence length="293" mass="32273">MVAETRNFSRSAELLHSTQPAVSRRIQSLEDWLGARLFDRNSQPISLTPEGELFRPAAEEILRRLNRAREEVRTAHDRAPKILRFITTHSLATTFLPAWLRSVEDLTGVVAMRLETARLDDCVAAMIGGQSDFMLAYTHPATPLPLDAEGFKSTVIGRDRLVPVSAPDADGRPLHPIPGQAADRKSGYLAYTLSSGFGRMIDLSLHGREGALHLTRVFESHLAGVLKIMARQGRGLAWLAAQDAAPDIDAGTLVIAGTDDWTIDLDVRIFRNSSRISPAAEHFWKHVAGSTIR</sequence>
<reference evidence="6" key="2">
    <citation type="submission" date="2020-09" db="EMBL/GenBank/DDBJ databases">
        <authorList>
            <person name="Sun Q."/>
            <person name="Zhou Y."/>
        </authorList>
    </citation>
    <scope>NUCLEOTIDE SEQUENCE</scope>
    <source>
        <strain evidence="6">CGMCC 1.15725</strain>
    </source>
</reference>
<feature type="domain" description="HTH lysR-type" evidence="5">
    <location>
        <begin position="1"/>
        <end position="48"/>
    </location>
</feature>
<evidence type="ECO:0000313" key="7">
    <source>
        <dbReference type="Proteomes" id="UP000646365"/>
    </source>
</evidence>
<organism evidence="6 7">
    <name type="scientific">Aliidongia dinghuensis</name>
    <dbReference type="NCBI Taxonomy" id="1867774"/>
    <lineage>
        <taxon>Bacteria</taxon>
        <taxon>Pseudomonadati</taxon>
        <taxon>Pseudomonadota</taxon>
        <taxon>Alphaproteobacteria</taxon>
        <taxon>Rhodospirillales</taxon>
        <taxon>Dongiaceae</taxon>
        <taxon>Aliidongia</taxon>
    </lineage>
</organism>
<evidence type="ECO:0000259" key="5">
    <source>
        <dbReference type="PROSITE" id="PS50931"/>
    </source>
</evidence>
<accession>A0A8J2YYM9</accession>
<dbReference type="InterPro" id="IPR036388">
    <property type="entry name" value="WH-like_DNA-bd_sf"/>
</dbReference>
<dbReference type="AlphaFoldDB" id="A0A8J2YYM9"/>
<comment type="similarity">
    <text evidence="1">Belongs to the LysR transcriptional regulatory family.</text>
</comment>
<dbReference type="CDD" id="cd05466">
    <property type="entry name" value="PBP2_LTTR_substrate"/>
    <property type="match status" value="1"/>
</dbReference>
<dbReference type="InterPro" id="IPR005119">
    <property type="entry name" value="LysR_subst-bd"/>
</dbReference>
<evidence type="ECO:0000256" key="3">
    <source>
        <dbReference type="ARBA" id="ARBA00023125"/>
    </source>
</evidence>
<dbReference type="Gene3D" id="1.10.10.10">
    <property type="entry name" value="Winged helix-like DNA-binding domain superfamily/Winged helix DNA-binding domain"/>
    <property type="match status" value="1"/>
</dbReference>
<dbReference type="SUPFAM" id="SSF46785">
    <property type="entry name" value="Winged helix' DNA-binding domain"/>
    <property type="match status" value="1"/>
</dbReference>
<dbReference type="InterPro" id="IPR036390">
    <property type="entry name" value="WH_DNA-bd_sf"/>
</dbReference>
<dbReference type="EMBL" id="BMJQ01000015">
    <property type="protein sequence ID" value="GGF37509.1"/>
    <property type="molecule type" value="Genomic_DNA"/>
</dbReference>
<name>A0A8J2YYM9_9PROT</name>
<dbReference type="InterPro" id="IPR000847">
    <property type="entry name" value="LysR_HTH_N"/>
</dbReference>
<gene>
    <name evidence="6" type="ORF">GCM10011611_50000</name>
</gene>
<dbReference type="FunFam" id="1.10.10.10:FF:000001">
    <property type="entry name" value="LysR family transcriptional regulator"/>
    <property type="match status" value="1"/>
</dbReference>
<dbReference type="SUPFAM" id="SSF53850">
    <property type="entry name" value="Periplasmic binding protein-like II"/>
    <property type="match status" value="1"/>
</dbReference>
<dbReference type="Proteomes" id="UP000646365">
    <property type="component" value="Unassembled WGS sequence"/>
</dbReference>
<protein>
    <submittedName>
        <fullName evidence="6">LysR family transcriptional regulator</fullName>
    </submittedName>
</protein>
<dbReference type="Pfam" id="PF03466">
    <property type="entry name" value="LysR_substrate"/>
    <property type="match status" value="1"/>
</dbReference>
<keyword evidence="4" id="KW-0804">Transcription</keyword>
<proteinExistence type="inferred from homology"/>
<keyword evidence="3" id="KW-0238">DNA-binding</keyword>
<dbReference type="GO" id="GO:0000976">
    <property type="term" value="F:transcription cis-regulatory region binding"/>
    <property type="evidence" value="ECO:0007669"/>
    <property type="project" value="TreeGrafter"/>
</dbReference>
<dbReference type="PRINTS" id="PR00039">
    <property type="entry name" value="HTHLYSR"/>
</dbReference>
<dbReference type="Pfam" id="PF00126">
    <property type="entry name" value="HTH_1"/>
    <property type="match status" value="1"/>
</dbReference>
<comment type="caution">
    <text evidence="6">The sequence shown here is derived from an EMBL/GenBank/DDBJ whole genome shotgun (WGS) entry which is preliminary data.</text>
</comment>
<evidence type="ECO:0000256" key="2">
    <source>
        <dbReference type="ARBA" id="ARBA00023015"/>
    </source>
</evidence>
<evidence type="ECO:0000256" key="4">
    <source>
        <dbReference type="ARBA" id="ARBA00023163"/>
    </source>
</evidence>
<evidence type="ECO:0000313" key="6">
    <source>
        <dbReference type="EMBL" id="GGF37509.1"/>
    </source>
</evidence>
<keyword evidence="7" id="KW-1185">Reference proteome</keyword>
<evidence type="ECO:0000256" key="1">
    <source>
        <dbReference type="ARBA" id="ARBA00009437"/>
    </source>
</evidence>
<dbReference type="PROSITE" id="PS50931">
    <property type="entry name" value="HTH_LYSR"/>
    <property type="match status" value="1"/>
</dbReference>
<dbReference type="GO" id="GO:0003700">
    <property type="term" value="F:DNA-binding transcription factor activity"/>
    <property type="evidence" value="ECO:0007669"/>
    <property type="project" value="InterPro"/>
</dbReference>
<dbReference type="PANTHER" id="PTHR30126:SF2">
    <property type="entry name" value="HTH-TYPE TRANSCRIPTIONAL REGULATOR YJIE"/>
    <property type="match status" value="1"/>
</dbReference>
<dbReference type="Gene3D" id="3.40.190.10">
    <property type="entry name" value="Periplasmic binding protein-like II"/>
    <property type="match status" value="2"/>
</dbReference>